<dbReference type="GO" id="GO:0008855">
    <property type="term" value="F:exodeoxyribonuclease VII activity"/>
    <property type="evidence" value="ECO:0007669"/>
    <property type="project" value="UniProtKB-EC"/>
</dbReference>
<dbReference type="PANTHER" id="PTHR34137:SF1">
    <property type="entry name" value="EXODEOXYRIBONUCLEASE 7 SMALL SUBUNIT"/>
    <property type="match status" value="1"/>
</dbReference>
<sequence>MTDLNKSSKKSTKSSQELTFEEQMRRLEEIVEILDDGEASLDEMLLLYEEGMKRSQYCREYLERAEQKITLIQSQNSF</sequence>
<accession>A0ABR7ZYG5</accession>
<evidence type="ECO:0000313" key="8">
    <source>
        <dbReference type="Proteomes" id="UP000642094"/>
    </source>
</evidence>
<keyword evidence="4 6" id="KW-0378">Hydrolase</keyword>
<evidence type="ECO:0000256" key="3">
    <source>
        <dbReference type="ARBA" id="ARBA00022722"/>
    </source>
</evidence>
<gene>
    <name evidence="6 7" type="primary">xseB</name>
    <name evidence="7" type="ORF">H6F41_12670</name>
</gene>
<reference evidence="7 8" key="1">
    <citation type="journal article" date="2020" name="ISME J.">
        <title>Comparative genomics reveals insights into cyanobacterial evolution and habitat adaptation.</title>
        <authorList>
            <person name="Chen M.Y."/>
            <person name="Teng W.K."/>
            <person name="Zhao L."/>
            <person name="Hu C.X."/>
            <person name="Zhou Y.K."/>
            <person name="Han B.P."/>
            <person name="Song L.R."/>
            <person name="Shu W.S."/>
        </authorList>
    </citation>
    <scope>NUCLEOTIDE SEQUENCE [LARGE SCALE GENOMIC DNA]</scope>
    <source>
        <strain evidence="7 8">FACHB-723</strain>
    </source>
</reference>
<evidence type="ECO:0000256" key="4">
    <source>
        <dbReference type="ARBA" id="ARBA00022801"/>
    </source>
</evidence>
<dbReference type="PIRSF" id="PIRSF006488">
    <property type="entry name" value="Exonuc_VII_S"/>
    <property type="match status" value="1"/>
</dbReference>
<keyword evidence="8" id="KW-1185">Reference proteome</keyword>
<dbReference type="RefSeq" id="WP_190403832.1">
    <property type="nucleotide sequence ID" value="NZ_JACJQB010000026.1"/>
</dbReference>
<dbReference type="EMBL" id="JACJQB010000026">
    <property type="protein sequence ID" value="MBD2188993.1"/>
    <property type="molecule type" value="Genomic_DNA"/>
</dbReference>
<dbReference type="EC" id="3.1.11.6" evidence="6"/>
<dbReference type="Pfam" id="PF02609">
    <property type="entry name" value="Exonuc_VII_S"/>
    <property type="match status" value="1"/>
</dbReference>
<dbReference type="HAMAP" id="MF_00337">
    <property type="entry name" value="Exonuc_7_S"/>
    <property type="match status" value="1"/>
</dbReference>
<dbReference type="SUPFAM" id="SSF116842">
    <property type="entry name" value="XseB-like"/>
    <property type="match status" value="1"/>
</dbReference>
<evidence type="ECO:0000313" key="7">
    <source>
        <dbReference type="EMBL" id="MBD2188993.1"/>
    </source>
</evidence>
<dbReference type="NCBIfam" id="TIGR01280">
    <property type="entry name" value="xseB"/>
    <property type="match status" value="1"/>
</dbReference>
<evidence type="ECO:0000256" key="5">
    <source>
        <dbReference type="ARBA" id="ARBA00022839"/>
    </source>
</evidence>
<dbReference type="Gene3D" id="1.10.287.1040">
    <property type="entry name" value="Exonuclease VII, small subunit"/>
    <property type="match status" value="1"/>
</dbReference>
<comment type="caution">
    <text evidence="7">The sequence shown here is derived from an EMBL/GenBank/DDBJ whole genome shotgun (WGS) entry which is preliminary data.</text>
</comment>
<dbReference type="InterPro" id="IPR003761">
    <property type="entry name" value="Exonuc_VII_S"/>
</dbReference>
<evidence type="ECO:0000256" key="1">
    <source>
        <dbReference type="ARBA" id="ARBA00009998"/>
    </source>
</evidence>
<keyword evidence="5 6" id="KW-0269">Exonuclease</keyword>
<comment type="similarity">
    <text evidence="1 6">Belongs to the XseB family.</text>
</comment>
<evidence type="ECO:0000256" key="2">
    <source>
        <dbReference type="ARBA" id="ARBA00022490"/>
    </source>
</evidence>
<dbReference type="PANTHER" id="PTHR34137">
    <property type="entry name" value="EXODEOXYRIBONUCLEASE 7 SMALL SUBUNIT"/>
    <property type="match status" value="1"/>
</dbReference>
<comment type="subcellular location">
    <subcellularLocation>
        <location evidence="6">Cytoplasm</location>
    </subcellularLocation>
</comment>
<dbReference type="InterPro" id="IPR037004">
    <property type="entry name" value="Exonuc_VII_ssu_sf"/>
</dbReference>
<comment type="function">
    <text evidence="6">Bidirectionally degrades single-stranded DNA into large acid-insoluble oligonucleotides, which are then degraded further into small acid-soluble oligonucleotides.</text>
</comment>
<proteinExistence type="inferred from homology"/>
<protein>
    <recommendedName>
        <fullName evidence="6">Exodeoxyribonuclease 7 small subunit</fullName>
        <ecNumber evidence="6">3.1.11.6</ecNumber>
    </recommendedName>
    <alternativeName>
        <fullName evidence="6">Exodeoxyribonuclease VII small subunit</fullName>
        <shortName evidence="6">Exonuclease VII small subunit</shortName>
    </alternativeName>
</protein>
<comment type="catalytic activity">
    <reaction evidence="6">
        <text>Exonucleolytic cleavage in either 5'- to 3'- or 3'- to 5'-direction to yield nucleoside 5'-phosphates.</text>
        <dbReference type="EC" id="3.1.11.6"/>
    </reaction>
</comment>
<keyword evidence="3 6" id="KW-0540">Nuclease</keyword>
<name>A0ABR7ZYG5_9CYAN</name>
<organism evidence="7 8">
    <name type="scientific">Pseudanabaena mucicola FACHB-723</name>
    <dbReference type="NCBI Taxonomy" id="2692860"/>
    <lineage>
        <taxon>Bacteria</taxon>
        <taxon>Bacillati</taxon>
        <taxon>Cyanobacteriota</taxon>
        <taxon>Cyanophyceae</taxon>
        <taxon>Pseudanabaenales</taxon>
        <taxon>Pseudanabaenaceae</taxon>
        <taxon>Pseudanabaena</taxon>
    </lineage>
</organism>
<comment type="subunit">
    <text evidence="6">Heterooligomer composed of large and small subunits.</text>
</comment>
<evidence type="ECO:0000256" key="6">
    <source>
        <dbReference type="HAMAP-Rule" id="MF_00337"/>
    </source>
</evidence>
<keyword evidence="2 6" id="KW-0963">Cytoplasm</keyword>
<dbReference type="Proteomes" id="UP000642094">
    <property type="component" value="Unassembled WGS sequence"/>
</dbReference>